<organism evidence="2 3">
    <name type="scientific">Allomesorhizobium camelthorni</name>
    <dbReference type="NCBI Taxonomy" id="475069"/>
    <lineage>
        <taxon>Bacteria</taxon>
        <taxon>Pseudomonadati</taxon>
        <taxon>Pseudomonadota</taxon>
        <taxon>Alphaproteobacteria</taxon>
        <taxon>Hyphomicrobiales</taxon>
        <taxon>Phyllobacteriaceae</taxon>
        <taxon>Allomesorhizobium</taxon>
    </lineage>
</organism>
<reference evidence="2 3" key="1">
    <citation type="submission" date="2020-02" db="EMBL/GenBank/DDBJ databases">
        <title>Genome sequence of strain CCNWXJ40-4.</title>
        <authorList>
            <person name="Gao J."/>
            <person name="Sun J."/>
        </authorList>
    </citation>
    <scope>NUCLEOTIDE SEQUENCE [LARGE SCALE GENOMIC DNA]</scope>
    <source>
        <strain evidence="2 3">CCNWXJ 40-4</strain>
    </source>
</reference>
<comment type="caution">
    <text evidence="2">The sequence shown here is derived from an EMBL/GenBank/DDBJ whole genome shotgun (WGS) entry which is preliminary data.</text>
</comment>
<gene>
    <name evidence="2" type="ORF">G6N73_08820</name>
</gene>
<dbReference type="PANTHER" id="PTHR36173">
    <property type="entry name" value="RIBONUCLEASE VAPC16-RELATED"/>
    <property type="match status" value="1"/>
</dbReference>
<accession>A0A6G4W938</accession>
<dbReference type="PANTHER" id="PTHR36173:SF2">
    <property type="entry name" value="RIBONUCLEASE VAPC16"/>
    <property type="match status" value="1"/>
</dbReference>
<dbReference type="Pfam" id="PF01850">
    <property type="entry name" value="PIN"/>
    <property type="match status" value="1"/>
</dbReference>
<dbReference type="InterPro" id="IPR052919">
    <property type="entry name" value="TA_system_RNase"/>
</dbReference>
<evidence type="ECO:0000313" key="3">
    <source>
        <dbReference type="Proteomes" id="UP001642900"/>
    </source>
</evidence>
<dbReference type="Proteomes" id="UP001642900">
    <property type="component" value="Unassembled WGS sequence"/>
</dbReference>
<dbReference type="EMBL" id="JAAKZF010000008">
    <property type="protein sequence ID" value="NGO51281.1"/>
    <property type="molecule type" value="Genomic_DNA"/>
</dbReference>
<sequence length="128" mass="14232">MRVLLDTHTAIWAVSAADRLPTRIVTQIKDAEERYISLCSVWEIAIKSAPGRRSTAPMSVQDALFEFDSAGFELLDIRLSHIMAFAGLSMNHGDPFDRLILAQALSEPLHLITKDRKLAGVSEVVISW</sequence>
<keyword evidence="3" id="KW-1185">Reference proteome</keyword>
<proteinExistence type="predicted"/>
<dbReference type="InterPro" id="IPR029060">
    <property type="entry name" value="PIN-like_dom_sf"/>
</dbReference>
<dbReference type="SUPFAM" id="SSF88723">
    <property type="entry name" value="PIN domain-like"/>
    <property type="match status" value="1"/>
</dbReference>
<dbReference type="Gene3D" id="3.40.50.1010">
    <property type="entry name" value="5'-nuclease"/>
    <property type="match status" value="1"/>
</dbReference>
<dbReference type="RefSeq" id="WP_165026274.1">
    <property type="nucleotide sequence ID" value="NZ_JAAKZF010000008.1"/>
</dbReference>
<protein>
    <submittedName>
        <fullName evidence="2">Type II toxin-antitoxin system VapC family toxin</fullName>
    </submittedName>
</protein>
<feature type="domain" description="PIN" evidence="1">
    <location>
        <begin position="3"/>
        <end position="121"/>
    </location>
</feature>
<dbReference type="AlphaFoldDB" id="A0A6G4W938"/>
<name>A0A6G4W938_9HYPH</name>
<dbReference type="InterPro" id="IPR041705">
    <property type="entry name" value="PIN_Sll0205"/>
</dbReference>
<evidence type="ECO:0000313" key="2">
    <source>
        <dbReference type="EMBL" id="NGO51281.1"/>
    </source>
</evidence>
<dbReference type="InterPro" id="IPR002716">
    <property type="entry name" value="PIN_dom"/>
</dbReference>
<dbReference type="CDD" id="cd09872">
    <property type="entry name" value="PIN_Sll0205-like"/>
    <property type="match status" value="1"/>
</dbReference>
<evidence type="ECO:0000259" key="1">
    <source>
        <dbReference type="Pfam" id="PF01850"/>
    </source>
</evidence>